<evidence type="ECO:0000256" key="1">
    <source>
        <dbReference type="PROSITE-ProRule" id="PRU00023"/>
    </source>
</evidence>
<sequence length="158" mass="17306">MAPGLKVEPPMKPEAVCDGASALLPDDEEDEMPSCSPTAQKFLQRYLTVDGQPRRAAAMVIEELHVLNLLAEVSADTRHDALPDLRQELMPLHLAARAGDVRAVRYLLLSGFDPRETNRMGETVLQVAEAANLSGSNDAVIQLLKSLPMPLELLREQL</sequence>
<keyword evidence="3" id="KW-1185">Reference proteome</keyword>
<dbReference type="Pfam" id="PF13857">
    <property type="entry name" value="Ank_5"/>
    <property type="match status" value="1"/>
</dbReference>
<keyword evidence="1" id="KW-0040">ANK repeat</keyword>
<dbReference type="SUPFAM" id="SSF48403">
    <property type="entry name" value="Ankyrin repeat"/>
    <property type="match status" value="1"/>
</dbReference>
<feature type="repeat" description="ANK" evidence="1">
    <location>
        <begin position="87"/>
        <end position="119"/>
    </location>
</feature>
<comment type="caution">
    <text evidence="2">The sequence shown here is derived from an EMBL/GenBank/DDBJ whole genome shotgun (WGS) entry which is preliminary data.</text>
</comment>
<evidence type="ECO:0000313" key="3">
    <source>
        <dbReference type="Proteomes" id="UP001642484"/>
    </source>
</evidence>
<dbReference type="Gene3D" id="1.25.40.20">
    <property type="entry name" value="Ankyrin repeat-containing domain"/>
    <property type="match status" value="1"/>
</dbReference>
<gene>
    <name evidence="2" type="ORF">CCMP2556_LOCUS41145</name>
</gene>
<protein>
    <submittedName>
        <fullName evidence="2">Uncharacterized protein</fullName>
    </submittedName>
</protein>
<reference evidence="2 3" key="1">
    <citation type="submission" date="2024-02" db="EMBL/GenBank/DDBJ databases">
        <authorList>
            <person name="Chen Y."/>
            <person name="Shah S."/>
            <person name="Dougan E. K."/>
            <person name="Thang M."/>
            <person name="Chan C."/>
        </authorList>
    </citation>
    <scope>NUCLEOTIDE SEQUENCE [LARGE SCALE GENOMIC DNA]</scope>
</reference>
<dbReference type="Proteomes" id="UP001642484">
    <property type="component" value="Unassembled WGS sequence"/>
</dbReference>
<proteinExistence type="predicted"/>
<name>A0ABP0Q8T8_9DINO</name>
<organism evidence="2 3">
    <name type="scientific">Durusdinium trenchii</name>
    <dbReference type="NCBI Taxonomy" id="1381693"/>
    <lineage>
        <taxon>Eukaryota</taxon>
        <taxon>Sar</taxon>
        <taxon>Alveolata</taxon>
        <taxon>Dinophyceae</taxon>
        <taxon>Suessiales</taxon>
        <taxon>Symbiodiniaceae</taxon>
        <taxon>Durusdinium</taxon>
    </lineage>
</organism>
<evidence type="ECO:0000313" key="2">
    <source>
        <dbReference type="EMBL" id="CAK9084647.1"/>
    </source>
</evidence>
<dbReference type="InterPro" id="IPR036770">
    <property type="entry name" value="Ankyrin_rpt-contain_sf"/>
</dbReference>
<accession>A0ABP0Q8T8</accession>
<dbReference type="PROSITE" id="PS50088">
    <property type="entry name" value="ANK_REPEAT"/>
    <property type="match status" value="1"/>
</dbReference>
<dbReference type="PROSITE" id="PS50297">
    <property type="entry name" value="ANK_REP_REGION"/>
    <property type="match status" value="1"/>
</dbReference>
<dbReference type="InterPro" id="IPR002110">
    <property type="entry name" value="Ankyrin_rpt"/>
</dbReference>
<dbReference type="EMBL" id="CAXAMN010024217">
    <property type="protein sequence ID" value="CAK9084647.1"/>
    <property type="molecule type" value="Genomic_DNA"/>
</dbReference>